<accession>A0A2T2Y575</accession>
<dbReference type="AlphaFoldDB" id="A0A2T2Y575"/>
<dbReference type="RefSeq" id="WP_106924888.1">
    <property type="nucleotide sequence ID" value="NZ_CABMMU010000003.1"/>
</dbReference>
<organism evidence="1 2">
    <name type="scientific">Kluyvera genomosp. 2</name>
    <dbReference type="NCBI Taxonomy" id="2774054"/>
    <lineage>
        <taxon>Bacteria</taxon>
        <taxon>Pseudomonadati</taxon>
        <taxon>Pseudomonadota</taxon>
        <taxon>Gammaproteobacteria</taxon>
        <taxon>Enterobacterales</taxon>
        <taxon>Enterobacteriaceae</taxon>
        <taxon>Kluyvera</taxon>
    </lineage>
</organism>
<dbReference type="Proteomes" id="UP000240892">
    <property type="component" value="Unassembled WGS sequence"/>
</dbReference>
<sequence length="376" mass="42716">MVMFLIEGINYAQFFSRIVNALPEQKQKDAIFVSRDRPICEFVKHQLPQCQVIQIPIFTSAPVEAAFRQSSPRLAKRLGKSLEECFEYVVGGGEREVCWQVLMSCFVFISQFDPATISRVVMCSGCGIGAKAAKAFCEMTSIPTQFVELANLPDKIFVDPEGTNAHSRLAMTPEILDRYPAVDEGMHQSWMAHYHTFKSRPPRQALGNALADVIEASSQHKVLNTGIPYLFVPLQVSTDAQLWLYSDFKNEDVIRYALHLAEQRGYHVVVKIHPAEPKREEVQHIVRLQQTLGFMLSNELTTELIKQSEEVVTINSTVGLEGLLLHKPVTAIGHCFYKTFDYERLKKYIHHYLFDGVDFFSNEPIARNTAIAFLNR</sequence>
<dbReference type="Pfam" id="PF05159">
    <property type="entry name" value="Capsule_synth"/>
    <property type="match status" value="1"/>
</dbReference>
<dbReference type="GO" id="GO:0000271">
    <property type="term" value="P:polysaccharide biosynthetic process"/>
    <property type="evidence" value="ECO:0007669"/>
    <property type="project" value="InterPro"/>
</dbReference>
<gene>
    <name evidence="1" type="ORF">C8256_04955</name>
</gene>
<dbReference type="InterPro" id="IPR007833">
    <property type="entry name" value="Capsule_polysaccharide_synth"/>
</dbReference>
<reference evidence="1 2" key="1">
    <citation type="submission" date="2018-03" db="EMBL/GenBank/DDBJ databases">
        <title>First report of an OXA-48+CTX-M-M-producing Kluyvera ascorbata clone recovered from patients admitted in a University Hospital in Madrid, Spain.</title>
        <authorList>
            <person name="Hernandez-Garcia M."/>
            <person name="Leon-Sampedro R."/>
            <person name="Perez-Viso B."/>
            <person name="Morosini M.I."/>
            <person name="Lopez-Fresnena N."/>
            <person name="Coque T.M."/>
            <person name="Bonten M."/>
            <person name="Malhotra-Kumar S."/>
            <person name="Ruiz-Garbajosa P."/>
            <person name="Canton R."/>
        </authorList>
    </citation>
    <scope>NUCLEOTIDE SEQUENCE [LARGE SCALE GENOMIC DNA]</scope>
    <source>
        <strain evidence="1 2">KA2</strain>
    </source>
</reference>
<protein>
    <recommendedName>
        <fullName evidence="3">Capsular biosynthesis protein</fullName>
    </recommendedName>
</protein>
<evidence type="ECO:0000313" key="2">
    <source>
        <dbReference type="Proteomes" id="UP000240892"/>
    </source>
</evidence>
<evidence type="ECO:0000313" key="1">
    <source>
        <dbReference type="EMBL" id="PSR47677.1"/>
    </source>
</evidence>
<dbReference type="GO" id="GO:0015774">
    <property type="term" value="P:polysaccharide transport"/>
    <property type="evidence" value="ECO:0007669"/>
    <property type="project" value="InterPro"/>
</dbReference>
<dbReference type="EMBL" id="PYHO01000003">
    <property type="protein sequence ID" value="PSR47677.1"/>
    <property type="molecule type" value="Genomic_DNA"/>
</dbReference>
<evidence type="ECO:0008006" key="3">
    <source>
        <dbReference type="Google" id="ProtNLM"/>
    </source>
</evidence>
<keyword evidence="2" id="KW-1185">Reference proteome</keyword>
<name>A0A2T2Y575_9ENTR</name>
<comment type="caution">
    <text evidence="1">The sequence shown here is derived from an EMBL/GenBank/DDBJ whole genome shotgun (WGS) entry which is preliminary data.</text>
</comment>
<dbReference type="Gene3D" id="3.40.50.12580">
    <property type="match status" value="1"/>
</dbReference>
<proteinExistence type="predicted"/>
<dbReference type="InterPro" id="IPR043148">
    <property type="entry name" value="TagF_C"/>
</dbReference>